<reference evidence="3" key="1">
    <citation type="submission" date="2015-03" db="EMBL/GenBank/DDBJ databases">
        <authorList>
            <person name="Ferrari E."/>
            <person name="Walter M.C."/>
            <person name="Huptas C."/>
            <person name="Scherer S."/>
            <person name="Mueller-Herbst S."/>
        </authorList>
    </citation>
    <scope>NUCLEOTIDE SEQUENCE [LARGE SCALE GENOMIC DNA]</scope>
    <source>
        <strain evidence="3">LWP01</strain>
    </source>
</reference>
<organism evidence="2 3">
    <name type="scientific">Listeria weihenstephanensis</name>
    <dbReference type="NCBI Taxonomy" id="1006155"/>
    <lineage>
        <taxon>Bacteria</taxon>
        <taxon>Bacillati</taxon>
        <taxon>Bacillota</taxon>
        <taxon>Bacilli</taxon>
        <taxon>Bacillales</taxon>
        <taxon>Listeriaceae</taxon>
        <taxon>Listeria</taxon>
    </lineage>
</organism>
<dbReference type="Proteomes" id="UP000223060">
    <property type="component" value="Chromosome"/>
</dbReference>
<name>A0A1S7FVU9_9LIST</name>
<evidence type="ECO:0000256" key="1">
    <source>
        <dbReference type="SAM" id="Coils"/>
    </source>
</evidence>
<evidence type="ECO:0000313" key="3">
    <source>
        <dbReference type="Proteomes" id="UP000223060"/>
    </source>
</evidence>
<evidence type="ECO:0000313" key="2">
    <source>
        <dbReference type="EMBL" id="AQY51530.1"/>
    </source>
</evidence>
<feature type="coiled-coil region" evidence="1">
    <location>
        <begin position="7"/>
        <end position="41"/>
    </location>
</feature>
<dbReference type="AlphaFoldDB" id="A0A1S7FVU9"/>
<keyword evidence="1" id="KW-0175">Coiled coil</keyword>
<dbReference type="RefSeq" id="WP_036060808.1">
    <property type="nucleotide sequence ID" value="NZ_CP011102.1"/>
</dbReference>
<protein>
    <submittedName>
        <fullName evidence="2">Uncharacterized protein</fullName>
    </submittedName>
</protein>
<dbReference type="EMBL" id="CP011102">
    <property type="protein sequence ID" value="AQY51530.1"/>
    <property type="molecule type" value="Genomic_DNA"/>
</dbReference>
<dbReference type="SUPFAM" id="SSF140453">
    <property type="entry name" value="EsxAB dimer-like"/>
    <property type="match status" value="1"/>
</dbReference>
<dbReference type="KEGG" id="lwi:UE46_11120"/>
<accession>A0A1S7FVU9</accession>
<gene>
    <name evidence="2" type="ORF">UE46_11120</name>
</gene>
<keyword evidence="3" id="KW-1185">Reference proteome</keyword>
<sequence>MKIKINKDALENEIKIIVEKINAVQEKNSNLKNAIGNASDSFEGASADVFVGNIANMIIRTQVDIETVKLMCDLLLGYCDSMIEADNQLKQHFEMMVN</sequence>
<dbReference type="InterPro" id="IPR036689">
    <property type="entry name" value="ESAT-6-like_sf"/>
</dbReference>
<proteinExistence type="predicted"/>